<name>A0AAP0BF79_9ASPA</name>
<comment type="subcellular location">
    <subcellularLocation>
        <location evidence="1">Membrane</location>
        <topology evidence="1">Multi-pass membrane protein</topology>
    </subcellularLocation>
</comment>
<evidence type="ECO:0000256" key="2">
    <source>
        <dbReference type="ARBA" id="ARBA00005982"/>
    </source>
</evidence>
<dbReference type="InterPro" id="IPR000109">
    <property type="entry name" value="POT_fam"/>
</dbReference>
<feature type="transmembrane region" description="Helical" evidence="6">
    <location>
        <begin position="433"/>
        <end position="458"/>
    </location>
</feature>
<evidence type="ECO:0000256" key="5">
    <source>
        <dbReference type="ARBA" id="ARBA00023136"/>
    </source>
</evidence>
<reference evidence="7 8" key="1">
    <citation type="journal article" date="2022" name="Nat. Plants">
        <title>Genomes of leafy and leafless Platanthera orchids illuminate the evolution of mycoheterotrophy.</title>
        <authorList>
            <person name="Li M.H."/>
            <person name="Liu K.W."/>
            <person name="Li Z."/>
            <person name="Lu H.C."/>
            <person name="Ye Q.L."/>
            <person name="Zhang D."/>
            <person name="Wang J.Y."/>
            <person name="Li Y.F."/>
            <person name="Zhong Z.M."/>
            <person name="Liu X."/>
            <person name="Yu X."/>
            <person name="Liu D.K."/>
            <person name="Tu X.D."/>
            <person name="Liu B."/>
            <person name="Hao Y."/>
            <person name="Liao X.Y."/>
            <person name="Jiang Y.T."/>
            <person name="Sun W.H."/>
            <person name="Chen J."/>
            <person name="Chen Y.Q."/>
            <person name="Ai Y."/>
            <person name="Zhai J.W."/>
            <person name="Wu S.S."/>
            <person name="Zhou Z."/>
            <person name="Hsiao Y.Y."/>
            <person name="Wu W.L."/>
            <person name="Chen Y.Y."/>
            <person name="Lin Y.F."/>
            <person name="Hsu J.L."/>
            <person name="Li C.Y."/>
            <person name="Wang Z.W."/>
            <person name="Zhao X."/>
            <person name="Zhong W.Y."/>
            <person name="Ma X.K."/>
            <person name="Ma L."/>
            <person name="Huang J."/>
            <person name="Chen G.Z."/>
            <person name="Huang M.Z."/>
            <person name="Huang L."/>
            <person name="Peng D.H."/>
            <person name="Luo Y.B."/>
            <person name="Zou S.Q."/>
            <person name="Chen S.P."/>
            <person name="Lan S."/>
            <person name="Tsai W.C."/>
            <person name="Van de Peer Y."/>
            <person name="Liu Z.J."/>
        </authorList>
    </citation>
    <scope>NUCLEOTIDE SEQUENCE [LARGE SCALE GENOMIC DNA]</scope>
    <source>
        <strain evidence="7">Lor287</strain>
    </source>
</reference>
<comment type="caution">
    <text evidence="7">The sequence shown here is derived from an EMBL/GenBank/DDBJ whole genome shotgun (WGS) entry which is preliminary data.</text>
</comment>
<feature type="transmembrane region" description="Helical" evidence="6">
    <location>
        <begin position="214"/>
        <end position="234"/>
    </location>
</feature>
<organism evidence="7 8">
    <name type="scientific">Platanthera zijinensis</name>
    <dbReference type="NCBI Taxonomy" id="2320716"/>
    <lineage>
        <taxon>Eukaryota</taxon>
        <taxon>Viridiplantae</taxon>
        <taxon>Streptophyta</taxon>
        <taxon>Embryophyta</taxon>
        <taxon>Tracheophyta</taxon>
        <taxon>Spermatophyta</taxon>
        <taxon>Magnoliopsida</taxon>
        <taxon>Liliopsida</taxon>
        <taxon>Asparagales</taxon>
        <taxon>Orchidaceae</taxon>
        <taxon>Orchidoideae</taxon>
        <taxon>Orchideae</taxon>
        <taxon>Orchidinae</taxon>
        <taxon>Platanthera</taxon>
    </lineage>
</organism>
<gene>
    <name evidence="7" type="ORF">KSP39_PZI012517</name>
</gene>
<dbReference type="Proteomes" id="UP001418222">
    <property type="component" value="Unassembled WGS sequence"/>
</dbReference>
<feature type="transmembrane region" description="Helical" evidence="6">
    <location>
        <begin position="94"/>
        <end position="113"/>
    </location>
</feature>
<dbReference type="GO" id="GO:0016020">
    <property type="term" value="C:membrane"/>
    <property type="evidence" value="ECO:0007669"/>
    <property type="project" value="UniProtKB-SubCell"/>
</dbReference>
<keyword evidence="5 6" id="KW-0472">Membrane</keyword>
<feature type="transmembrane region" description="Helical" evidence="6">
    <location>
        <begin position="363"/>
        <end position="383"/>
    </location>
</feature>
<evidence type="ECO:0000256" key="1">
    <source>
        <dbReference type="ARBA" id="ARBA00004141"/>
    </source>
</evidence>
<feature type="transmembrane region" description="Helical" evidence="6">
    <location>
        <begin position="323"/>
        <end position="343"/>
    </location>
</feature>
<feature type="transmembrane region" description="Helical" evidence="6">
    <location>
        <begin position="470"/>
        <end position="489"/>
    </location>
</feature>
<feature type="transmembrane region" description="Helical" evidence="6">
    <location>
        <begin position="26"/>
        <end position="44"/>
    </location>
</feature>
<evidence type="ECO:0000313" key="7">
    <source>
        <dbReference type="EMBL" id="KAK8937119.1"/>
    </source>
</evidence>
<accession>A0AAP0BF79</accession>
<keyword evidence="8" id="KW-1185">Reference proteome</keyword>
<sequence>MENLAFTDWKGKPINKIKHGGAKATYFIHFLVAATNMAFVPNMMNLVTYLHDEMHTEIATSSTMVTNFIGATSAFALLGAFLSDSYITRFKSILIFGPIDFLGYALLAFQAHLPSLRPPKCDTINHWNTCKRVQNHNAAILYLSLYTIAFGEGCLRASMASFGGDQFDDEDPLESPQKSSFFNWYTFDISLGAFIGLIFIVWTENNKGWDYGFAISALSVLLGVVSLASGFSFYRNQRPRGSPLTRILQVFVAAFRKRAINLPENADELHHLDIKGEIFGMEVLSHTIGLKFIDKAAIAHGNTSAWSLCTVSQVEETKILIRMLPIFVSSLSCYLCVPLLLTFTVQQGNTMNTKLGKINFSPASLMIIPVTFQLVFLVLYDLLFVPFARRITGYRNGITHLQRIGVGFLSISAAMCIAALVEGKRKRSAELSVFWLGAQFFLIGISDVTSFVGLLELFVEEASVGMKSMATAIFYCVLGLASLLSTFVVEVVNRATRHSEEGNGWLDGDDLNKTHLDRFYWLLSGLGFLGLLNYLYWAKKYVYRHDPRALSAT</sequence>
<dbReference type="AlphaFoldDB" id="A0AAP0BF79"/>
<feature type="transmembrane region" description="Helical" evidence="6">
    <location>
        <begin position="133"/>
        <end position="151"/>
    </location>
</feature>
<feature type="transmembrane region" description="Helical" evidence="6">
    <location>
        <begin position="182"/>
        <end position="202"/>
    </location>
</feature>
<keyword evidence="3 6" id="KW-0812">Transmembrane</keyword>
<evidence type="ECO:0000256" key="6">
    <source>
        <dbReference type="SAM" id="Phobius"/>
    </source>
</evidence>
<dbReference type="EMBL" id="JBBWWQ010000010">
    <property type="protein sequence ID" value="KAK8937119.1"/>
    <property type="molecule type" value="Genomic_DNA"/>
</dbReference>
<proteinExistence type="inferred from homology"/>
<dbReference type="GO" id="GO:0022857">
    <property type="term" value="F:transmembrane transporter activity"/>
    <property type="evidence" value="ECO:0007669"/>
    <property type="project" value="InterPro"/>
</dbReference>
<dbReference type="SUPFAM" id="SSF103473">
    <property type="entry name" value="MFS general substrate transporter"/>
    <property type="match status" value="1"/>
</dbReference>
<feature type="transmembrane region" description="Helical" evidence="6">
    <location>
        <begin position="519"/>
        <end position="538"/>
    </location>
</feature>
<evidence type="ECO:0000256" key="3">
    <source>
        <dbReference type="ARBA" id="ARBA00022692"/>
    </source>
</evidence>
<dbReference type="Pfam" id="PF00854">
    <property type="entry name" value="PTR2"/>
    <property type="match status" value="1"/>
</dbReference>
<dbReference type="PANTHER" id="PTHR11654">
    <property type="entry name" value="OLIGOPEPTIDE TRANSPORTER-RELATED"/>
    <property type="match status" value="1"/>
</dbReference>
<feature type="transmembrane region" description="Helical" evidence="6">
    <location>
        <begin position="64"/>
        <end position="82"/>
    </location>
</feature>
<protein>
    <submittedName>
        <fullName evidence="7">Peptide/nitrate transporter</fullName>
    </submittedName>
</protein>
<comment type="similarity">
    <text evidence="2">Belongs to the major facilitator superfamily. Proton-dependent oligopeptide transporter (POT/PTR) (TC 2.A.17) family.</text>
</comment>
<feature type="transmembrane region" description="Helical" evidence="6">
    <location>
        <begin position="404"/>
        <end position="421"/>
    </location>
</feature>
<evidence type="ECO:0000313" key="8">
    <source>
        <dbReference type="Proteomes" id="UP001418222"/>
    </source>
</evidence>
<dbReference type="InterPro" id="IPR036259">
    <property type="entry name" value="MFS_trans_sf"/>
</dbReference>
<evidence type="ECO:0000256" key="4">
    <source>
        <dbReference type="ARBA" id="ARBA00022989"/>
    </source>
</evidence>
<dbReference type="Gene3D" id="1.20.1250.20">
    <property type="entry name" value="MFS general substrate transporter like domains"/>
    <property type="match status" value="1"/>
</dbReference>
<keyword evidence="4 6" id="KW-1133">Transmembrane helix</keyword>